<dbReference type="Pfam" id="PF00144">
    <property type="entry name" value="Beta-lactamase"/>
    <property type="match status" value="1"/>
</dbReference>
<evidence type="ECO:0000256" key="2">
    <source>
        <dbReference type="SAM" id="SignalP"/>
    </source>
</evidence>
<keyword evidence="2" id="KW-0732">Signal</keyword>
<dbReference type="InterPro" id="IPR001466">
    <property type="entry name" value="Beta-lactam-related"/>
</dbReference>
<protein>
    <submittedName>
        <fullName evidence="4">Beta-lactamase family protein</fullName>
    </submittedName>
</protein>
<sequence length="440" mass="46807">MTRTARMSRSRRGVRILAGALLAVTVPAAGVAAAAPAPSAPEPDGRERLVAEIDDAVAEAKRIQDARTAGPRTRGAEPGPASDDVDEALDDAVAAVVADGALGATARVEAPGVRWTGAAGLRELGGNAPARAYDRFRVASNTKTMVATLVMQEVERGRWTLDTTVEDVLPGVLPAEIAGVVTVEQLMSHRSGAPALHIQQMIIDRVSDLESWEDFLDALEQRYTIDDHLTTIGNLPWDFEPGTDGAYSNAGYVLLGLMLEEETGWPLDKLLTWRVFLPAGMWHAGYPEEPGVRGPFMVGAAYAGEEGGWESLDEWDPTMFAAAGAATAGTRDLNRLNEALFSGRLVSSETVEDMVTPRGTLFGGTIEYGLGVYRVPDPCEPGEFLYGHDGAAYGTVSINWSSLDGERQITLGVNARDISGGEAPLYDLGVLLTPMLLATC</sequence>
<dbReference type="Gene3D" id="3.40.710.10">
    <property type="entry name" value="DD-peptidase/beta-lactamase superfamily"/>
    <property type="match status" value="1"/>
</dbReference>
<feature type="domain" description="Beta-lactamase-related" evidence="3">
    <location>
        <begin position="90"/>
        <end position="396"/>
    </location>
</feature>
<dbReference type="Proteomes" id="UP000664617">
    <property type="component" value="Unassembled WGS sequence"/>
</dbReference>
<proteinExistence type="predicted"/>
<dbReference type="PANTHER" id="PTHR46825:SF7">
    <property type="entry name" value="D-ALANYL-D-ALANINE CARBOXYPEPTIDASE"/>
    <property type="match status" value="1"/>
</dbReference>
<gene>
    <name evidence="4" type="ORF">J0911_06090</name>
</gene>
<dbReference type="SUPFAM" id="SSF56601">
    <property type="entry name" value="beta-lactamase/transpeptidase-like"/>
    <property type="match status" value="1"/>
</dbReference>
<accession>A0ABS3I6L3</accession>
<feature type="signal peptide" evidence="2">
    <location>
        <begin position="1"/>
        <end position="28"/>
    </location>
</feature>
<keyword evidence="5" id="KW-1185">Reference proteome</keyword>
<dbReference type="PANTHER" id="PTHR46825">
    <property type="entry name" value="D-ALANYL-D-ALANINE-CARBOXYPEPTIDASE/ENDOPEPTIDASE AMPH"/>
    <property type="match status" value="1"/>
</dbReference>
<evidence type="ECO:0000256" key="1">
    <source>
        <dbReference type="SAM" id="MobiDB-lite"/>
    </source>
</evidence>
<reference evidence="4 5" key="1">
    <citation type="submission" date="2021-03" db="EMBL/GenBank/DDBJ databases">
        <authorList>
            <person name="Xin L."/>
        </authorList>
    </citation>
    <scope>NUCLEOTIDE SEQUENCE [LARGE SCALE GENOMIC DNA]</scope>
    <source>
        <strain evidence="4 5">XHU 5031</strain>
    </source>
</reference>
<dbReference type="InterPro" id="IPR050491">
    <property type="entry name" value="AmpC-like"/>
</dbReference>
<name>A0ABS3I6L3_9MICO</name>
<evidence type="ECO:0000259" key="3">
    <source>
        <dbReference type="Pfam" id="PF00144"/>
    </source>
</evidence>
<dbReference type="InterPro" id="IPR012338">
    <property type="entry name" value="Beta-lactam/transpept-like"/>
</dbReference>
<dbReference type="EMBL" id="JAFMPK010000027">
    <property type="protein sequence ID" value="MBO0608600.1"/>
    <property type="molecule type" value="Genomic_DNA"/>
</dbReference>
<organism evidence="4 5">
    <name type="scientific">Myceligenerans salitolerans</name>
    <dbReference type="NCBI Taxonomy" id="1230528"/>
    <lineage>
        <taxon>Bacteria</taxon>
        <taxon>Bacillati</taxon>
        <taxon>Actinomycetota</taxon>
        <taxon>Actinomycetes</taxon>
        <taxon>Micrococcales</taxon>
        <taxon>Promicromonosporaceae</taxon>
        <taxon>Myceligenerans</taxon>
    </lineage>
</organism>
<reference evidence="5" key="2">
    <citation type="submission" date="2023-07" db="EMBL/GenBank/DDBJ databases">
        <title>Myceligenerans salitolerans sp. nov., a halotolerant actinomycete isolated from a salt lake in Xinjiang, China.</title>
        <authorList>
            <person name="Guan T."/>
        </authorList>
    </citation>
    <scope>NUCLEOTIDE SEQUENCE [LARGE SCALE GENOMIC DNA]</scope>
    <source>
        <strain evidence="5">XHU 5031</strain>
    </source>
</reference>
<dbReference type="RefSeq" id="WP_207274574.1">
    <property type="nucleotide sequence ID" value="NZ_JAFMPK010000027.1"/>
</dbReference>
<evidence type="ECO:0000313" key="4">
    <source>
        <dbReference type="EMBL" id="MBO0608600.1"/>
    </source>
</evidence>
<feature type="region of interest" description="Disordered" evidence="1">
    <location>
        <begin position="61"/>
        <end position="82"/>
    </location>
</feature>
<evidence type="ECO:0000313" key="5">
    <source>
        <dbReference type="Proteomes" id="UP000664617"/>
    </source>
</evidence>
<comment type="caution">
    <text evidence="4">The sequence shown here is derived from an EMBL/GenBank/DDBJ whole genome shotgun (WGS) entry which is preliminary data.</text>
</comment>
<feature type="chain" id="PRO_5045993583" evidence="2">
    <location>
        <begin position="29"/>
        <end position="440"/>
    </location>
</feature>